<evidence type="ECO:0000256" key="5">
    <source>
        <dbReference type="ARBA" id="ARBA00022448"/>
    </source>
</evidence>
<keyword evidence="10" id="KW-0406">Ion transport</keyword>
<dbReference type="GO" id="GO:0006811">
    <property type="term" value="P:monoatomic ion transport"/>
    <property type="evidence" value="ECO:0007669"/>
    <property type="project" value="UniProtKB-KW"/>
</dbReference>
<evidence type="ECO:0000256" key="13">
    <source>
        <dbReference type="SAM" id="Phobius"/>
    </source>
</evidence>
<dbReference type="InterPro" id="IPR048279">
    <property type="entry name" value="MdtK-like"/>
</dbReference>
<sequence length="442" mass="47544">MLFTNADLKKLILPLIVEQLLSVTIGMADAVMVSGVGQAAISGVSLVDSVNILLINVLAALATGGAVVSSQHLGRGEPWKACIAAKQLIFCCAALGTLVACVVLVFRTPLLTGLFGAVEADVMRNAQTYFFYSALSYPFIAVYNAGAALFRTMGNSRISMVTSMCMNLINVAGNAILIYGFSMGVAGAAIATLVSRIVGSAAMVILLRRPTGAIFVRDWRQFRLDWTTVKSIFRIGIPTGLENGMFQIGKVLVSSLVATFGTAAVAANSVANNISSFAIIPGSAIGLAMVTVVGQCVGARDYTQARHYTKKLMLMAYVGVAIVNVALIALCRPIVGIYSLPAETASLASELILLHSFFCMALWPAAFTLPNALRAGSDVRFTMTVSVFSMWMFRIVFSYILGSWLDMGVIGVWVAMFIDWVFRSILFIIRFHGHRWEQKQIL</sequence>
<keyword evidence="5" id="KW-0813">Transport</keyword>
<evidence type="ECO:0000256" key="6">
    <source>
        <dbReference type="ARBA" id="ARBA00022449"/>
    </source>
</evidence>
<keyword evidence="7" id="KW-1003">Cell membrane</keyword>
<dbReference type="CDD" id="cd13137">
    <property type="entry name" value="MATE_NorM_like"/>
    <property type="match status" value="1"/>
</dbReference>
<evidence type="ECO:0000256" key="1">
    <source>
        <dbReference type="ARBA" id="ARBA00003408"/>
    </source>
</evidence>
<dbReference type="PANTHER" id="PTHR43298">
    <property type="entry name" value="MULTIDRUG RESISTANCE PROTEIN NORM-RELATED"/>
    <property type="match status" value="1"/>
</dbReference>
<name>A0A9D1ITT4_9CLOT</name>
<keyword evidence="6" id="KW-0050">Antiport</keyword>
<evidence type="ECO:0000256" key="11">
    <source>
        <dbReference type="ARBA" id="ARBA00023136"/>
    </source>
</evidence>
<gene>
    <name evidence="14" type="ORF">IAB67_02925</name>
</gene>
<comment type="subcellular location">
    <subcellularLocation>
        <location evidence="2">Cell membrane</location>
        <topology evidence="2">Multi-pass membrane protein</topology>
    </subcellularLocation>
</comment>
<dbReference type="PIRSF" id="PIRSF006603">
    <property type="entry name" value="DinF"/>
    <property type="match status" value="1"/>
</dbReference>
<feature type="transmembrane region" description="Helical" evidence="13">
    <location>
        <begin position="347"/>
        <end position="369"/>
    </location>
</feature>
<feature type="transmembrane region" description="Helical" evidence="13">
    <location>
        <begin position="88"/>
        <end position="109"/>
    </location>
</feature>
<dbReference type="InterPro" id="IPR002528">
    <property type="entry name" value="MATE_fam"/>
</dbReference>
<feature type="transmembrane region" description="Helical" evidence="13">
    <location>
        <begin position="251"/>
        <end position="271"/>
    </location>
</feature>
<dbReference type="Pfam" id="PF01554">
    <property type="entry name" value="MatE"/>
    <property type="match status" value="2"/>
</dbReference>
<dbReference type="NCBIfam" id="TIGR00797">
    <property type="entry name" value="matE"/>
    <property type="match status" value="1"/>
</dbReference>
<evidence type="ECO:0000313" key="15">
    <source>
        <dbReference type="Proteomes" id="UP000824073"/>
    </source>
</evidence>
<dbReference type="GO" id="GO:0042910">
    <property type="term" value="F:xenobiotic transmembrane transporter activity"/>
    <property type="evidence" value="ECO:0007669"/>
    <property type="project" value="InterPro"/>
</dbReference>
<feature type="transmembrane region" description="Helical" evidence="13">
    <location>
        <begin position="129"/>
        <end position="149"/>
    </location>
</feature>
<comment type="similarity">
    <text evidence="3">Belongs to the multi antimicrobial extrusion (MATE) (TC 2.A.66.1) family.</text>
</comment>
<feature type="transmembrane region" description="Helical" evidence="13">
    <location>
        <begin position="312"/>
        <end position="335"/>
    </location>
</feature>
<reference evidence="14" key="1">
    <citation type="submission" date="2020-10" db="EMBL/GenBank/DDBJ databases">
        <authorList>
            <person name="Gilroy R."/>
        </authorList>
    </citation>
    <scope>NUCLEOTIDE SEQUENCE</scope>
    <source>
        <strain evidence="14">CHK191-8634</strain>
    </source>
</reference>
<feature type="transmembrane region" description="Helical" evidence="13">
    <location>
        <begin position="381"/>
        <end position="401"/>
    </location>
</feature>
<comment type="function">
    <text evidence="1">Multidrug efflux pump.</text>
</comment>
<feature type="transmembrane region" description="Helical" evidence="13">
    <location>
        <begin position="277"/>
        <end position="300"/>
    </location>
</feature>
<dbReference type="Proteomes" id="UP000824073">
    <property type="component" value="Unassembled WGS sequence"/>
</dbReference>
<dbReference type="AlphaFoldDB" id="A0A9D1ITT4"/>
<feature type="transmembrane region" description="Helical" evidence="13">
    <location>
        <begin position="187"/>
        <end position="207"/>
    </location>
</feature>
<keyword evidence="11 13" id="KW-0472">Membrane</keyword>
<evidence type="ECO:0000313" key="14">
    <source>
        <dbReference type="EMBL" id="HIU43233.1"/>
    </source>
</evidence>
<evidence type="ECO:0000256" key="10">
    <source>
        <dbReference type="ARBA" id="ARBA00023065"/>
    </source>
</evidence>
<dbReference type="InterPro" id="IPR050222">
    <property type="entry name" value="MATE_MdtK"/>
</dbReference>
<comment type="caution">
    <text evidence="14">The sequence shown here is derived from an EMBL/GenBank/DDBJ whole genome shotgun (WGS) entry which is preliminary data.</text>
</comment>
<feature type="transmembrane region" description="Helical" evidence="13">
    <location>
        <begin position="161"/>
        <end position="181"/>
    </location>
</feature>
<dbReference type="GO" id="GO:0015297">
    <property type="term" value="F:antiporter activity"/>
    <property type="evidence" value="ECO:0007669"/>
    <property type="project" value="UniProtKB-KW"/>
</dbReference>
<evidence type="ECO:0000256" key="12">
    <source>
        <dbReference type="ARBA" id="ARBA00031636"/>
    </source>
</evidence>
<evidence type="ECO:0000256" key="9">
    <source>
        <dbReference type="ARBA" id="ARBA00022989"/>
    </source>
</evidence>
<keyword evidence="8 13" id="KW-0812">Transmembrane</keyword>
<proteinExistence type="inferred from homology"/>
<keyword evidence="9 13" id="KW-1133">Transmembrane helix</keyword>
<feature type="transmembrane region" description="Helical" evidence="13">
    <location>
        <begin position="407"/>
        <end position="429"/>
    </location>
</feature>
<evidence type="ECO:0000256" key="2">
    <source>
        <dbReference type="ARBA" id="ARBA00004651"/>
    </source>
</evidence>
<evidence type="ECO:0000256" key="3">
    <source>
        <dbReference type="ARBA" id="ARBA00010199"/>
    </source>
</evidence>
<accession>A0A9D1ITT4</accession>
<feature type="transmembrane region" description="Helical" evidence="13">
    <location>
        <begin position="49"/>
        <end position="68"/>
    </location>
</feature>
<dbReference type="EMBL" id="DVMR01000031">
    <property type="protein sequence ID" value="HIU43233.1"/>
    <property type="molecule type" value="Genomic_DNA"/>
</dbReference>
<evidence type="ECO:0000256" key="8">
    <source>
        <dbReference type="ARBA" id="ARBA00022692"/>
    </source>
</evidence>
<dbReference type="GO" id="GO:0005886">
    <property type="term" value="C:plasma membrane"/>
    <property type="evidence" value="ECO:0007669"/>
    <property type="project" value="UniProtKB-SubCell"/>
</dbReference>
<reference evidence="14" key="2">
    <citation type="journal article" date="2021" name="PeerJ">
        <title>Extensive microbial diversity within the chicken gut microbiome revealed by metagenomics and culture.</title>
        <authorList>
            <person name="Gilroy R."/>
            <person name="Ravi A."/>
            <person name="Getino M."/>
            <person name="Pursley I."/>
            <person name="Horton D.L."/>
            <person name="Alikhan N.F."/>
            <person name="Baker D."/>
            <person name="Gharbi K."/>
            <person name="Hall N."/>
            <person name="Watson M."/>
            <person name="Adriaenssens E.M."/>
            <person name="Foster-Nyarko E."/>
            <person name="Jarju S."/>
            <person name="Secka A."/>
            <person name="Antonio M."/>
            <person name="Oren A."/>
            <person name="Chaudhuri R.R."/>
            <person name="La Ragione R."/>
            <person name="Hildebrand F."/>
            <person name="Pallen M.J."/>
        </authorList>
    </citation>
    <scope>NUCLEOTIDE SEQUENCE</scope>
    <source>
        <strain evidence="14">CHK191-8634</strain>
    </source>
</reference>
<protein>
    <recommendedName>
        <fullName evidence="4">Probable multidrug resistance protein NorM</fullName>
    </recommendedName>
    <alternativeName>
        <fullName evidence="12">Multidrug-efflux transporter</fullName>
    </alternativeName>
</protein>
<evidence type="ECO:0000256" key="7">
    <source>
        <dbReference type="ARBA" id="ARBA00022475"/>
    </source>
</evidence>
<dbReference type="PANTHER" id="PTHR43298:SF2">
    <property type="entry name" value="FMN_FAD EXPORTER YEEO-RELATED"/>
    <property type="match status" value="1"/>
</dbReference>
<organism evidence="14 15">
    <name type="scientific">Candidatus Ventrousia excrementavium</name>
    <dbReference type="NCBI Taxonomy" id="2840961"/>
    <lineage>
        <taxon>Bacteria</taxon>
        <taxon>Bacillati</taxon>
        <taxon>Bacillota</taxon>
        <taxon>Clostridia</taxon>
        <taxon>Eubacteriales</taxon>
        <taxon>Clostridiaceae</taxon>
        <taxon>Clostridiaceae incertae sedis</taxon>
        <taxon>Candidatus Ventrousia</taxon>
    </lineage>
</organism>
<evidence type="ECO:0000256" key="4">
    <source>
        <dbReference type="ARBA" id="ARBA00020268"/>
    </source>
</evidence>